<dbReference type="RefSeq" id="WP_112710155.1">
    <property type="nucleotide sequence ID" value="NZ_QMEU01000093.1"/>
</dbReference>
<gene>
    <name evidence="1" type="ORF">DQP58_21100</name>
</gene>
<dbReference type="Pfam" id="PF19457">
    <property type="entry name" value="DUF5994"/>
    <property type="match status" value="1"/>
</dbReference>
<comment type="caution">
    <text evidence="1">The sequence shown here is derived from an EMBL/GenBank/DDBJ whole genome shotgun (WGS) entry which is preliminary data.</text>
</comment>
<evidence type="ECO:0000313" key="1">
    <source>
        <dbReference type="EMBL" id="RAU91194.1"/>
    </source>
</evidence>
<dbReference type="InterPro" id="IPR046036">
    <property type="entry name" value="DUF5994"/>
</dbReference>
<organism evidence="1 2">
    <name type="scientific">Mycobacterium colombiense</name>
    <dbReference type="NCBI Taxonomy" id="339268"/>
    <lineage>
        <taxon>Bacteria</taxon>
        <taxon>Bacillati</taxon>
        <taxon>Actinomycetota</taxon>
        <taxon>Actinomycetes</taxon>
        <taxon>Mycobacteriales</taxon>
        <taxon>Mycobacteriaceae</taxon>
        <taxon>Mycobacterium</taxon>
        <taxon>Mycobacterium avium complex (MAC)</taxon>
    </lineage>
</organism>
<reference evidence="1 2" key="1">
    <citation type="submission" date="2018-06" db="EMBL/GenBank/DDBJ databases">
        <title>NTM in soil in Japan.</title>
        <authorList>
            <person name="Ohya K."/>
        </authorList>
    </citation>
    <scope>NUCLEOTIDE SEQUENCE [LARGE SCALE GENOMIC DNA]</scope>
    <source>
        <strain evidence="1 2">GF76</strain>
    </source>
</reference>
<evidence type="ECO:0000313" key="2">
    <source>
        <dbReference type="Proteomes" id="UP000250347"/>
    </source>
</evidence>
<dbReference type="AlphaFoldDB" id="A0A329K576"/>
<accession>A0A329K576</accession>
<sequence>MERSNRLQLKPYRAVSEHVDGAWWPRSTTLVDELPGLAASLSDRLGRIVMVGYHRNGWHDTPTLAQIDGHAIELLGFTSDEPASVIVMGDSGRHITLHVIRPDTEEDAARRELDAVRAPAAVSVSPAVPASVGRSVADVAEKLARHEGLGDERRTAQIRRWCDETAQRFIDAPVQTFVPILVEHIVRNRMMESRSRRYPADGGLCITVPGSSAPYSISS</sequence>
<dbReference type="EMBL" id="QMEU01000093">
    <property type="protein sequence ID" value="RAU91194.1"/>
    <property type="molecule type" value="Genomic_DNA"/>
</dbReference>
<name>A0A329K576_9MYCO</name>
<dbReference type="Proteomes" id="UP000250347">
    <property type="component" value="Unassembled WGS sequence"/>
</dbReference>
<protein>
    <submittedName>
        <fullName evidence="1">Uncharacterized protein</fullName>
    </submittedName>
</protein>
<proteinExistence type="predicted"/>
<dbReference type="NCBIfam" id="NF046112">
    <property type="entry name" value="MSMEG_6209_Nter"/>
    <property type="match status" value="1"/>
</dbReference>